<dbReference type="OrthoDB" id="408631at2759"/>
<proteinExistence type="predicted"/>
<dbReference type="EMBL" id="CAOQHR010000004">
    <property type="protein sequence ID" value="CAI6333602.1"/>
    <property type="molecule type" value="Genomic_DNA"/>
</dbReference>
<evidence type="ECO:0000259" key="2">
    <source>
        <dbReference type="Pfam" id="PF07859"/>
    </source>
</evidence>
<dbReference type="AlphaFoldDB" id="A0A9W4UF71"/>
<name>A0A9W4UF71_9PLEO</name>
<dbReference type="InterPro" id="IPR050300">
    <property type="entry name" value="GDXG_lipolytic_enzyme"/>
</dbReference>
<evidence type="ECO:0000313" key="4">
    <source>
        <dbReference type="Proteomes" id="UP001152607"/>
    </source>
</evidence>
<dbReference type="PANTHER" id="PTHR48081">
    <property type="entry name" value="AB HYDROLASE SUPERFAMILY PROTEIN C4A8.06C"/>
    <property type="match status" value="1"/>
</dbReference>
<dbReference type="SUPFAM" id="SSF53474">
    <property type="entry name" value="alpha/beta-Hydrolases"/>
    <property type="match status" value="1"/>
</dbReference>
<gene>
    <name evidence="3" type="ORF">PDIGIT_LOCUS6650</name>
</gene>
<dbReference type="InterPro" id="IPR013094">
    <property type="entry name" value="AB_hydrolase_3"/>
</dbReference>
<feature type="domain" description="Alpha/beta hydrolase fold-3" evidence="2">
    <location>
        <begin position="93"/>
        <end position="321"/>
    </location>
</feature>
<evidence type="ECO:0000256" key="1">
    <source>
        <dbReference type="ARBA" id="ARBA00022801"/>
    </source>
</evidence>
<keyword evidence="4" id="KW-1185">Reference proteome</keyword>
<reference evidence="3" key="1">
    <citation type="submission" date="2023-01" db="EMBL/GenBank/DDBJ databases">
        <authorList>
            <person name="Van Ghelder C."/>
            <person name="Rancurel C."/>
        </authorList>
    </citation>
    <scope>NUCLEOTIDE SEQUENCE</scope>
    <source>
        <strain evidence="3">CNCM I-4278</strain>
    </source>
</reference>
<organism evidence="3 4">
    <name type="scientific">Periconia digitata</name>
    <dbReference type="NCBI Taxonomy" id="1303443"/>
    <lineage>
        <taxon>Eukaryota</taxon>
        <taxon>Fungi</taxon>
        <taxon>Dikarya</taxon>
        <taxon>Ascomycota</taxon>
        <taxon>Pezizomycotina</taxon>
        <taxon>Dothideomycetes</taxon>
        <taxon>Pleosporomycetidae</taxon>
        <taxon>Pleosporales</taxon>
        <taxon>Massarineae</taxon>
        <taxon>Periconiaceae</taxon>
        <taxon>Periconia</taxon>
    </lineage>
</organism>
<dbReference type="Proteomes" id="UP001152607">
    <property type="component" value="Unassembled WGS sequence"/>
</dbReference>
<protein>
    <recommendedName>
        <fullName evidence="2">Alpha/beta hydrolase fold-3 domain-containing protein</fullName>
    </recommendedName>
</protein>
<dbReference type="PANTHER" id="PTHR48081:SF8">
    <property type="entry name" value="ALPHA_BETA HYDROLASE FOLD-3 DOMAIN-CONTAINING PROTEIN-RELATED"/>
    <property type="match status" value="1"/>
</dbReference>
<comment type="caution">
    <text evidence="3">The sequence shown here is derived from an EMBL/GenBank/DDBJ whole genome shotgun (WGS) entry which is preliminary data.</text>
</comment>
<keyword evidence="1" id="KW-0378">Hydrolase</keyword>
<sequence>MCDFSQYGGPSDEWLAVEKTIPQNLFGIDADVNAVKKANNDRRENTAAEGLKPLASQLKIETYTISTRDGSTIEARSYRPLAKSAEEKLPVCVHFHGGGFFFGTLSSEDAVCADLALKTGVIVFNVNYRHTPDFAFPTAWLDAQDAFAWLHANISTPAINGDPLKVIIEGVSAGGQLSASLVLEKHLGKSDVLKDLPPIAGQILMIPALAWIGTYDEGPLKKIVSPEKSSLHENANAPILPRNVIDWFMGMLKVDPPPPVDDTKLNIVNATIAETKGLPPTVIGVAGLDPLRDEALLYGKTLAEANVPTDIRLFKGVPHGYRRFGDALEVSADWDRCIEEGVAWILGNPQATGKFDVKVL</sequence>
<dbReference type="Gene3D" id="3.40.50.1820">
    <property type="entry name" value="alpha/beta hydrolase"/>
    <property type="match status" value="1"/>
</dbReference>
<evidence type="ECO:0000313" key="3">
    <source>
        <dbReference type="EMBL" id="CAI6333602.1"/>
    </source>
</evidence>
<dbReference type="GO" id="GO:0016787">
    <property type="term" value="F:hydrolase activity"/>
    <property type="evidence" value="ECO:0007669"/>
    <property type="project" value="UniProtKB-KW"/>
</dbReference>
<dbReference type="InterPro" id="IPR029058">
    <property type="entry name" value="AB_hydrolase_fold"/>
</dbReference>
<dbReference type="Pfam" id="PF07859">
    <property type="entry name" value="Abhydrolase_3"/>
    <property type="match status" value="1"/>
</dbReference>
<accession>A0A9W4UF71</accession>